<accession>A0A1I5YXZ1</accession>
<name>A0A1I5YXZ1_9BACT</name>
<dbReference type="RefSeq" id="WP_092019772.1">
    <property type="nucleotide sequence ID" value="NZ_FOXH01000022.1"/>
</dbReference>
<dbReference type="Proteomes" id="UP000199306">
    <property type="component" value="Unassembled WGS sequence"/>
</dbReference>
<dbReference type="EMBL" id="FOXH01000022">
    <property type="protein sequence ID" value="SFQ49143.1"/>
    <property type="molecule type" value="Genomic_DNA"/>
</dbReference>
<organism evidence="1 2">
    <name type="scientific">Pseudarcicella hirudinis</name>
    <dbReference type="NCBI Taxonomy" id="1079859"/>
    <lineage>
        <taxon>Bacteria</taxon>
        <taxon>Pseudomonadati</taxon>
        <taxon>Bacteroidota</taxon>
        <taxon>Cytophagia</taxon>
        <taxon>Cytophagales</taxon>
        <taxon>Flectobacillaceae</taxon>
        <taxon>Pseudarcicella</taxon>
    </lineage>
</organism>
<sequence length="202" mass="22989">TANKGAESGCYTSTNSSWSGWIARKTWAEPNFINGCLGYSSSKKGTKKFPWNSVDDVPNKYICSKNNPKETAEKNLLSYVYQCEGDNGDEESTDGYKYRGHGWIQLTWKKQYVQFNNWMKTYTPDDFKDVVDNSDLIGEDKTIDAISGMWYWQTRGLNTTADTLKEGCSLKSFETISKKVNSAALDNDKRKEIFDKAIQILK</sequence>
<evidence type="ECO:0000313" key="1">
    <source>
        <dbReference type="EMBL" id="SFQ49143.1"/>
    </source>
</evidence>
<feature type="non-terminal residue" evidence="1">
    <location>
        <position position="1"/>
    </location>
</feature>
<proteinExistence type="predicted"/>
<dbReference type="Gene3D" id="1.10.530.10">
    <property type="match status" value="1"/>
</dbReference>
<evidence type="ECO:0000313" key="2">
    <source>
        <dbReference type="Proteomes" id="UP000199306"/>
    </source>
</evidence>
<keyword evidence="2" id="KW-1185">Reference proteome</keyword>
<dbReference type="SUPFAM" id="SSF53955">
    <property type="entry name" value="Lysozyme-like"/>
    <property type="match status" value="1"/>
</dbReference>
<dbReference type="AlphaFoldDB" id="A0A1I5YXZ1"/>
<evidence type="ECO:0008006" key="3">
    <source>
        <dbReference type="Google" id="ProtNLM"/>
    </source>
</evidence>
<reference evidence="1 2" key="1">
    <citation type="submission" date="2016-10" db="EMBL/GenBank/DDBJ databases">
        <authorList>
            <person name="de Groot N.N."/>
        </authorList>
    </citation>
    <scope>NUCLEOTIDE SEQUENCE [LARGE SCALE GENOMIC DNA]</scope>
    <source>
        <strain evidence="2">E92,LMG 26720,CCM 7988</strain>
    </source>
</reference>
<dbReference type="STRING" id="1079859.SAMN04515674_12274"/>
<gene>
    <name evidence="1" type="ORF">SAMN04515674_12274</name>
</gene>
<protein>
    <recommendedName>
        <fullName evidence="3">Chitinase class I</fullName>
    </recommendedName>
</protein>
<dbReference type="InterPro" id="IPR023346">
    <property type="entry name" value="Lysozyme-like_dom_sf"/>
</dbReference>